<dbReference type="Gene3D" id="3.30.450.40">
    <property type="match status" value="1"/>
</dbReference>
<feature type="transmembrane region" description="Helical" evidence="1">
    <location>
        <begin position="83"/>
        <end position="101"/>
    </location>
</feature>
<keyword evidence="1" id="KW-0812">Transmembrane</keyword>
<dbReference type="InterPro" id="IPR003018">
    <property type="entry name" value="GAF"/>
</dbReference>
<accession>A0A317CD90</accession>
<protein>
    <submittedName>
        <fullName evidence="4">Uncharacterized protein</fullName>
    </submittedName>
</protein>
<comment type="caution">
    <text evidence="4">The sequence shown here is derived from an EMBL/GenBank/DDBJ whole genome shotgun (WGS) entry which is preliminary data.</text>
</comment>
<organism evidence="4 5">
    <name type="scientific">Leucothrix arctica</name>
    <dbReference type="NCBI Taxonomy" id="1481894"/>
    <lineage>
        <taxon>Bacteria</taxon>
        <taxon>Pseudomonadati</taxon>
        <taxon>Pseudomonadota</taxon>
        <taxon>Gammaproteobacteria</taxon>
        <taxon>Thiotrichales</taxon>
        <taxon>Thiotrichaceae</taxon>
        <taxon>Leucothrix</taxon>
    </lineage>
</organism>
<feature type="domain" description="GAF" evidence="2">
    <location>
        <begin position="248"/>
        <end position="322"/>
    </location>
</feature>
<dbReference type="OrthoDB" id="5620762at2"/>
<feature type="transmembrane region" description="Helical" evidence="1">
    <location>
        <begin position="113"/>
        <end position="132"/>
    </location>
</feature>
<dbReference type="EMBL" id="QGKL01000029">
    <property type="protein sequence ID" value="PWQ96357.1"/>
    <property type="molecule type" value="Genomic_DNA"/>
</dbReference>
<feature type="domain" description="PelD GGDEF" evidence="3">
    <location>
        <begin position="354"/>
        <end position="454"/>
    </location>
</feature>
<gene>
    <name evidence="4" type="ORF">DKT75_10255</name>
</gene>
<name>A0A317CD90_9GAMM</name>
<feature type="transmembrane region" description="Helical" evidence="1">
    <location>
        <begin position="35"/>
        <end position="54"/>
    </location>
</feature>
<dbReference type="Pfam" id="PF01590">
    <property type="entry name" value="GAF"/>
    <property type="match status" value="1"/>
</dbReference>
<dbReference type="Gene3D" id="3.30.70.2880">
    <property type="match status" value="1"/>
</dbReference>
<dbReference type="InterPro" id="IPR038367">
    <property type="entry name" value="PelD_GGDEF_sf"/>
</dbReference>
<dbReference type="Proteomes" id="UP000245506">
    <property type="component" value="Unassembled WGS sequence"/>
</dbReference>
<evidence type="ECO:0000256" key="1">
    <source>
        <dbReference type="SAM" id="Phobius"/>
    </source>
</evidence>
<keyword evidence="1" id="KW-0472">Membrane</keyword>
<evidence type="ECO:0000313" key="5">
    <source>
        <dbReference type="Proteomes" id="UP000245506"/>
    </source>
</evidence>
<evidence type="ECO:0000259" key="2">
    <source>
        <dbReference type="Pfam" id="PF01590"/>
    </source>
</evidence>
<dbReference type="RefSeq" id="WP_109823328.1">
    <property type="nucleotide sequence ID" value="NZ_QGKL01000029.1"/>
</dbReference>
<dbReference type="AlphaFoldDB" id="A0A317CD90"/>
<keyword evidence="1" id="KW-1133">Transmembrane helix</keyword>
<dbReference type="InterPro" id="IPR029016">
    <property type="entry name" value="GAF-like_dom_sf"/>
</dbReference>
<reference evidence="4 5" key="1">
    <citation type="submission" date="2018-05" db="EMBL/GenBank/DDBJ databases">
        <title>Leucothrix arctica sp. nov., isolated from Arctic seawater.</title>
        <authorList>
            <person name="Choi A."/>
            <person name="Baek K."/>
        </authorList>
    </citation>
    <scope>NUCLEOTIDE SEQUENCE [LARGE SCALE GENOMIC DNA]</scope>
    <source>
        <strain evidence="4 5">IMCC9719</strain>
    </source>
</reference>
<dbReference type="InterPro" id="IPR031583">
    <property type="entry name" value="PelD_GGDEF"/>
</dbReference>
<evidence type="ECO:0000313" key="4">
    <source>
        <dbReference type="EMBL" id="PWQ96357.1"/>
    </source>
</evidence>
<proteinExistence type="predicted"/>
<dbReference type="Pfam" id="PF16963">
    <property type="entry name" value="PelD_GGDEF"/>
    <property type="match status" value="1"/>
</dbReference>
<sequence length="465" mass="52532">MKRKSMQGHVAIDNFSLPRSQSETLAPLRPKPENAVFEVILLPLLVPFLAWLMGREDLFFLETPFPWMLLVPTLTASRYGTRYGLLSLLVMSSLSLLYAMVFQPAILMPLSQILVGSLLVVLVIGEMIQYWGNRTHLQAKELESYRQNANQSEQALQLLHISYSQLEEDLVAVNQSLAGSLRLLDTSIRQDGSTDKSQVLKHAIGKMQDILKQYSWLEAAAFYRISDGKIHPNRLGSIGNVPANTHLDPLLLEAVRCKQAVSIKHDQLIQKRRVNTDLHAAIPLLDSSGKLWGVMAVSRMSNASMTQQNLNLLALLCNYVSNLLDNSKRPVTSAKQLFQEMFTALNVVLNTVKTATLITLNVPNTDDSSEYNDYFVAKVRSANRIWRLERQSTTTFVILLPLFNTESFKEFQAGLSANFKKRFGKDLSQVGITLKYNNVRKPVKPQELQRYLVNLGKFDDARLIR</sequence>
<keyword evidence="5" id="KW-1185">Reference proteome</keyword>
<evidence type="ECO:0000259" key="3">
    <source>
        <dbReference type="Pfam" id="PF16963"/>
    </source>
</evidence>
<dbReference type="SUPFAM" id="SSF55781">
    <property type="entry name" value="GAF domain-like"/>
    <property type="match status" value="1"/>
</dbReference>